<dbReference type="AlphaFoldDB" id="A0A0L6VN02"/>
<comment type="caution">
    <text evidence="1">The sequence shown here is derived from an EMBL/GenBank/DDBJ whole genome shotgun (WGS) entry which is preliminary data.</text>
</comment>
<dbReference type="OrthoDB" id="2379842at2759"/>
<accession>A0A0L6VN02</accession>
<sequence length="163" mass="19094">MYSRFTCVHISYLKTFINFQDSFRFMLKILDMSLIMETGIPISFLLRIDNHFSNSLRHSWKIKKWLCMPSIGEAMPNLFEFPVFSFLKKHSQTCFPHFCPQNNKPTIFISTCECFIEQTSINTSKYRFQHVLALILSNQKPNNTFNAEGGSYQSPLESLWKIG</sequence>
<proteinExistence type="predicted"/>
<keyword evidence="2" id="KW-1185">Reference proteome</keyword>
<organism evidence="1 2">
    <name type="scientific">Puccinia sorghi</name>
    <dbReference type="NCBI Taxonomy" id="27349"/>
    <lineage>
        <taxon>Eukaryota</taxon>
        <taxon>Fungi</taxon>
        <taxon>Dikarya</taxon>
        <taxon>Basidiomycota</taxon>
        <taxon>Pucciniomycotina</taxon>
        <taxon>Pucciniomycetes</taxon>
        <taxon>Pucciniales</taxon>
        <taxon>Pucciniaceae</taxon>
        <taxon>Puccinia</taxon>
    </lineage>
</organism>
<reference evidence="1 2" key="1">
    <citation type="submission" date="2015-08" db="EMBL/GenBank/DDBJ databases">
        <title>Next Generation Sequencing and Analysis of the Genome of Puccinia sorghi L Schw, the Causal Agent of Maize Common Rust.</title>
        <authorList>
            <person name="Rochi L."/>
            <person name="Burguener G."/>
            <person name="Darino M."/>
            <person name="Turjanski A."/>
            <person name="Kreff E."/>
            <person name="Dieguez M.J."/>
            <person name="Sacco F."/>
        </authorList>
    </citation>
    <scope>NUCLEOTIDE SEQUENCE [LARGE SCALE GENOMIC DNA]</scope>
    <source>
        <strain evidence="1 2">RO10H11247</strain>
    </source>
</reference>
<name>A0A0L6VN02_9BASI</name>
<gene>
    <name evidence="1" type="ORF">VP01_1393g7</name>
</gene>
<evidence type="ECO:0000313" key="2">
    <source>
        <dbReference type="Proteomes" id="UP000037035"/>
    </source>
</evidence>
<evidence type="ECO:0000313" key="1">
    <source>
        <dbReference type="EMBL" id="KNZ61490.1"/>
    </source>
</evidence>
<dbReference type="Proteomes" id="UP000037035">
    <property type="component" value="Unassembled WGS sequence"/>
</dbReference>
<dbReference type="EMBL" id="LAVV01004376">
    <property type="protein sequence ID" value="KNZ61490.1"/>
    <property type="molecule type" value="Genomic_DNA"/>
</dbReference>
<protein>
    <submittedName>
        <fullName evidence="1">Uncharacterized protein</fullName>
    </submittedName>
</protein>
<dbReference type="VEuPathDB" id="FungiDB:VP01_1393g7"/>